<feature type="transmembrane region" description="Helical" evidence="12">
    <location>
        <begin position="67"/>
        <end position="89"/>
    </location>
</feature>
<evidence type="ECO:0000256" key="5">
    <source>
        <dbReference type="ARBA" id="ARBA00022692"/>
    </source>
</evidence>
<evidence type="ECO:0000256" key="3">
    <source>
        <dbReference type="ARBA" id="ARBA00022448"/>
    </source>
</evidence>
<evidence type="ECO:0000313" key="14">
    <source>
        <dbReference type="Proteomes" id="UP001497382"/>
    </source>
</evidence>
<gene>
    <name evidence="13" type="ORF">LARSCL_LOCUS19447</name>
</gene>
<dbReference type="InterPro" id="IPR051163">
    <property type="entry name" value="Sodium:Solute_Symporter_SSF"/>
</dbReference>
<keyword evidence="10" id="KW-0739">Sodium transport</keyword>
<comment type="subcellular location">
    <subcellularLocation>
        <location evidence="1">Cell membrane</location>
        <topology evidence="1">Multi-pass membrane protein</topology>
    </subcellularLocation>
</comment>
<evidence type="ECO:0000256" key="4">
    <source>
        <dbReference type="ARBA" id="ARBA00022475"/>
    </source>
</evidence>
<keyword evidence="4" id="KW-1003">Cell membrane</keyword>
<evidence type="ECO:0000313" key="13">
    <source>
        <dbReference type="EMBL" id="CAL1295750.1"/>
    </source>
</evidence>
<evidence type="ECO:0000256" key="2">
    <source>
        <dbReference type="ARBA" id="ARBA00006434"/>
    </source>
</evidence>
<evidence type="ECO:0000256" key="7">
    <source>
        <dbReference type="ARBA" id="ARBA00023053"/>
    </source>
</evidence>
<evidence type="ECO:0000256" key="10">
    <source>
        <dbReference type="ARBA" id="ARBA00023201"/>
    </source>
</evidence>
<dbReference type="Pfam" id="PF00474">
    <property type="entry name" value="SSF"/>
    <property type="match status" value="1"/>
</dbReference>
<keyword evidence="7" id="KW-0915">Sodium</keyword>
<dbReference type="PROSITE" id="PS50283">
    <property type="entry name" value="NA_SOLUT_SYMP_3"/>
    <property type="match status" value="1"/>
</dbReference>
<comment type="caution">
    <text evidence="13">The sequence shown here is derived from an EMBL/GenBank/DDBJ whole genome shotgun (WGS) entry which is preliminary data.</text>
</comment>
<proteinExistence type="inferred from homology"/>
<dbReference type="Gene3D" id="1.20.1730.10">
    <property type="entry name" value="Sodium/glucose cotransporter"/>
    <property type="match status" value="2"/>
</dbReference>
<keyword evidence="9 12" id="KW-0472">Membrane</keyword>
<dbReference type="GO" id="GO:0005886">
    <property type="term" value="C:plasma membrane"/>
    <property type="evidence" value="ECO:0007669"/>
    <property type="project" value="UniProtKB-SubCell"/>
</dbReference>
<keyword evidence="8" id="KW-0406">Ion transport</keyword>
<evidence type="ECO:0000256" key="11">
    <source>
        <dbReference type="RuleBase" id="RU362091"/>
    </source>
</evidence>
<name>A0AAV2BHP0_9ARAC</name>
<dbReference type="PANTHER" id="PTHR42985:SF40">
    <property type="entry name" value="LD47995P-RELATED"/>
    <property type="match status" value="1"/>
</dbReference>
<keyword evidence="14" id="KW-1185">Reference proteome</keyword>
<evidence type="ECO:0000256" key="12">
    <source>
        <dbReference type="SAM" id="Phobius"/>
    </source>
</evidence>
<dbReference type="EMBL" id="CAXIEN010000378">
    <property type="protein sequence ID" value="CAL1295750.1"/>
    <property type="molecule type" value="Genomic_DNA"/>
</dbReference>
<keyword evidence="3" id="KW-0813">Transport</keyword>
<dbReference type="Proteomes" id="UP001497382">
    <property type="component" value="Unassembled WGS sequence"/>
</dbReference>
<dbReference type="InterPro" id="IPR001734">
    <property type="entry name" value="Na/solute_symporter"/>
</dbReference>
<evidence type="ECO:0000256" key="6">
    <source>
        <dbReference type="ARBA" id="ARBA00022989"/>
    </source>
</evidence>
<evidence type="ECO:0000256" key="9">
    <source>
        <dbReference type="ARBA" id="ARBA00023136"/>
    </source>
</evidence>
<dbReference type="InterPro" id="IPR038377">
    <property type="entry name" value="Na/Glc_symporter_sf"/>
</dbReference>
<reference evidence="13 14" key="1">
    <citation type="submission" date="2024-04" db="EMBL/GenBank/DDBJ databases">
        <authorList>
            <person name="Rising A."/>
            <person name="Reimegard J."/>
            <person name="Sonavane S."/>
            <person name="Akerstrom W."/>
            <person name="Nylinder S."/>
            <person name="Hedman E."/>
            <person name="Kallberg Y."/>
        </authorList>
    </citation>
    <scope>NUCLEOTIDE SEQUENCE [LARGE SCALE GENOMIC DNA]</scope>
</reference>
<accession>A0AAV2BHP0</accession>
<organism evidence="13 14">
    <name type="scientific">Larinioides sclopetarius</name>
    <dbReference type="NCBI Taxonomy" id="280406"/>
    <lineage>
        <taxon>Eukaryota</taxon>
        <taxon>Metazoa</taxon>
        <taxon>Ecdysozoa</taxon>
        <taxon>Arthropoda</taxon>
        <taxon>Chelicerata</taxon>
        <taxon>Arachnida</taxon>
        <taxon>Araneae</taxon>
        <taxon>Araneomorphae</taxon>
        <taxon>Entelegynae</taxon>
        <taxon>Araneoidea</taxon>
        <taxon>Araneidae</taxon>
        <taxon>Larinioides</taxon>
    </lineage>
</organism>
<evidence type="ECO:0000256" key="8">
    <source>
        <dbReference type="ARBA" id="ARBA00023065"/>
    </source>
</evidence>
<feature type="transmembrane region" description="Helical" evidence="12">
    <location>
        <begin position="34"/>
        <end position="55"/>
    </location>
</feature>
<sequence length="190" mass="20525">MVLLISIVIGIVFQFTGNHQKTTHEYLMAEKSSSMFPVIMSISVSLASGIAMVGLPADAYRYGSQYAMIGFSIGIGMLISTYIFLPVYFQCNVTSIYELVPYFIVTRMHEIPGLIGLTFVGVFSGSLSSISSALNSLSTVTVIDFLTPLCPFDLSDSKLVVIAKGLSSSQHNVEISNSSSVDKHGTHVLH</sequence>
<dbReference type="PANTHER" id="PTHR42985">
    <property type="entry name" value="SODIUM-COUPLED MONOCARBOXYLATE TRANSPORTER"/>
    <property type="match status" value="1"/>
</dbReference>
<dbReference type="AlphaFoldDB" id="A0AAV2BHP0"/>
<comment type="similarity">
    <text evidence="2 11">Belongs to the sodium:solute symporter (SSF) (TC 2.A.21) family.</text>
</comment>
<protein>
    <recommendedName>
        <fullName evidence="15">Sodium-coupled monocarboxylate transporter 1</fullName>
    </recommendedName>
</protein>
<evidence type="ECO:0008006" key="15">
    <source>
        <dbReference type="Google" id="ProtNLM"/>
    </source>
</evidence>
<dbReference type="GO" id="GO:0006814">
    <property type="term" value="P:sodium ion transport"/>
    <property type="evidence" value="ECO:0007669"/>
    <property type="project" value="UniProtKB-KW"/>
</dbReference>
<keyword evidence="5 12" id="KW-0812">Transmembrane</keyword>
<keyword evidence="6 12" id="KW-1133">Transmembrane helix</keyword>
<evidence type="ECO:0000256" key="1">
    <source>
        <dbReference type="ARBA" id="ARBA00004651"/>
    </source>
</evidence>
<dbReference type="GO" id="GO:0015293">
    <property type="term" value="F:symporter activity"/>
    <property type="evidence" value="ECO:0007669"/>
    <property type="project" value="TreeGrafter"/>
</dbReference>